<dbReference type="Gene3D" id="2.10.25.10">
    <property type="entry name" value="Laminin"/>
    <property type="match status" value="1"/>
</dbReference>
<evidence type="ECO:0000256" key="3">
    <source>
        <dbReference type="PROSITE-ProRule" id="PRU00460"/>
    </source>
</evidence>
<dbReference type="PROSITE" id="PS01248">
    <property type="entry name" value="EGF_LAM_1"/>
    <property type="match status" value="1"/>
</dbReference>
<feature type="non-terminal residue" evidence="5">
    <location>
        <position position="1"/>
    </location>
</feature>
<evidence type="ECO:0000256" key="2">
    <source>
        <dbReference type="ARBA" id="ARBA00023292"/>
    </source>
</evidence>
<evidence type="ECO:0000313" key="6">
    <source>
        <dbReference type="Proteomes" id="UP001434883"/>
    </source>
</evidence>
<accession>A0ABV0QAS8</accession>
<dbReference type="InterPro" id="IPR050440">
    <property type="entry name" value="Laminin/Netrin_ECM"/>
</dbReference>
<sequence length="87" mass="9395">ECAAGFFRQPQSELPPQSLKTMTVHPCVQCRCNNHSASCDPETGDCQDCKHHTSGRRCDICAPGYYGNISGSASDCSLCACPLLDNR</sequence>
<evidence type="ECO:0000256" key="1">
    <source>
        <dbReference type="ARBA" id="ARBA00023157"/>
    </source>
</evidence>
<organism evidence="5 6">
    <name type="scientific">Xenoophorus captivus</name>
    <dbReference type="NCBI Taxonomy" id="1517983"/>
    <lineage>
        <taxon>Eukaryota</taxon>
        <taxon>Metazoa</taxon>
        <taxon>Chordata</taxon>
        <taxon>Craniata</taxon>
        <taxon>Vertebrata</taxon>
        <taxon>Euteleostomi</taxon>
        <taxon>Actinopterygii</taxon>
        <taxon>Neopterygii</taxon>
        <taxon>Teleostei</taxon>
        <taxon>Neoteleostei</taxon>
        <taxon>Acanthomorphata</taxon>
        <taxon>Ovalentaria</taxon>
        <taxon>Atherinomorphae</taxon>
        <taxon>Cyprinodontiformes</taxon>
        <taxon>Goodeidae</taxon>
        <taxon>Xenoophorus</taxon>
    </lineage>
</organism>
<feature type="domain" description="Laminin EGF-like" evidence="4">
    <location>
        <begin position="30"/>
        <end position="78"/>
    </location>
</feature>
<reference evidence="5 6" key="1">
    <citation type="submission" date="2021-06" db="EMBL/GenBank/DDBJ databases">
        <authorList>
            <person name="Palmer J.M."/>
        </authorList>
    </citation>
    <scope>NUCLEOTIDE SEQUENCE [LARGE SCALE GENOMIC DNA]</scope>
    <source>
        <strain evidence="5 6">XC_2019</strain>
        <tissue evidence="5">Muscle</tissue>
    </source>
</reference>
<dbReference type="InterPro" id="IPR002049">
    <property type="entry name" value="LE_dom"/>
</dbReference>
<dbReference type="SMART" id="SM00180">
    <property type="entry name" value="EGF_Lam"/>
    <property type="match status" value="1"/>
</dbReference>
<evidence type="ECO:0000313" key="5">
    <source>
        <dbReference type="EMBL" id="MEQ2192934.1"/>
    </source>
</evidence>
<dbReference type="PANTHER" id="PTHR10574">
    <property type="entry name" value="NETRIN/LAMININ-RELATED"/>
    <property type="match status" value="1"/>
</dbReference>
<comment type="caution">
    <text evidence="3">Lacks conserved residue(s) required for the propagation of feature annotation.</text>
</comment>
<dbReference type="Pfam" id="PF00053">
    <property type="entry name" value="EGF_laminin"/>
    <property type="match status" value="1"/>
</dbReference>
<dbReference type="CDD" id="cd00055">
    <property type="entry name" value="EGF_Lam"/>
    <property type="match status" value="1"/>
</dbReference>
<protein>
    <recommendedName>
        <fullName evidence="4">Laminin EGF-like domain-containing protein</fullName>
    </recommendedName>
</protein>
<keyword evidence="1 3" id="KW-1015">Disulfide bond</keyword>
<name>A0ABV0QAS8_9TELE</name>
<dbReference type="PROSITE" id="PS50027">
    <property type="entry name" value="EGF_LAM_2"/>
    <property type="match status" value="1"/>
</dbReference>
<dbReference type="PANTHER" id="PTHR10574:SF444">
    <property type="entry name" value="BASEMENT MEMBRANE-SPECIFIC HEPARAN SULFATE PROTEOGLYCAN CORE PROTEIN"/>
    <property type="match status" value="1"/>
</dbReference>
<dbReference type="Proteomes" id="UP001434883">
    <property type="component" value="Unassembled WGS sequence"/>
</dbReference>
<dbReference type="EMBL" id="JAHRIN010004340">
    <property type="protein sequence ID" value="MEQ2192934.1"/>
    <property type="molecule type" value="Genomic_DNA"/>
</dbReference>
<keyword evidence="2 3" id="KW-0424">Laminin EGF-like domain</keyword>
<evidence type="ECO:0000259" key="4">
    <source>
        <dbReference type="PROSITE" id="PS50027"/>
    </source>
</evidence>
<keyword evidence="6" id="KW-1185">Reference proteome</keyword>
<gene>
    <name evidence="5" type="ORF">XENOCAPTIV_020194</name>
</gene>
<proteinExistence type="predicted"/>
<dbReference type="SUPFAM" id="SSF57196">
    <property type="entry name" value="EGF/Laminin"/>
    <property type="match status" value="1"/>
</dbReference>
<comment type="caution">
    <text evidence="5">The sequence shown here is derived from an EMBL/GenBank/DDBJ whole genome shotgun (WGS) entry which is preliminary data.</text>
</comment>
<feature type="disulfide bond" evidence="3">
    <location>
        <begin position="49"/>
        <end position="58"/>
    </location>
</feature>